<feature type="domain" description="CAP-Gly" evidence="2">
    <location>
        <begin position="125"/>
        <end position="167"/>
    </location>
</feature>
<dbReference type="Gene3D" id="2.30.30.190">
    <property type="entry name" value="CAP Gly-rich-like domain"/>
    <property type="match status" value="3"/>
</dbReference>
<dbReference type="OrthoDB" id="2130750at2759"/>
<reference evidence="5" key="1">
    <citation type="submission" date="2016-06" db="UniProtKB">
        <authorList>
            <consortium name="WormBaseParasite"/>
        </authorList>
    </citation>
    <scope>IDENTIFICATION</scope>
</reference>
<gene>
    <name evidence="3" type="ORF">ECPE_LOCUS5337</name>
</gene>
<protein>
    <submittedName>
        <fullName evidence="5">Restin homolog</fullName>
    </submittedName>
</protein>
<feature type="compositionally biased region" description="Low complexity" evidence="1">
    <location>
        <begin position="218"/>
        <end position="247"/>
    </location>
</feature>
<evidence type="ECO:0000313" key="3">
    <source>
        <dbReference type="EMBL" id="VDP75250.1"/>
    </source>
</evidence>
<name>A0A183AEF2_9TREM</name>
<dbReference type="Pfam" id="PF01302">
    <property type="entry name" value="CAP_GLY"/>
    <property type="match status" value="3"/>
</dbReference>
<sequence>MAEAESGYLSPRVPRVQPTPVHSAEAPAAPMHQCTISTLPETQRPPSPATLPRPSTAPTKHAPLNHPLPATSTISAKVTLQSLGLALNDRVCIGPGNTGHAVRTHSRDPGPIAVTGRIGRLRYCGPVAFASGVWVGVELDEPLGRNNGTVAGVQYFSCAANHGVFAPIGRVYKAVCDDASKQQWLPVRQPASRARPATPRQQAPQSPDHHEGGPIRVSRSSYSLSGSLSSSENDHSSAVSGSSGVSHSPIDVSHVTAKIDTGLRIRSPDLNSASRQLELGDRVLVAGQRKGVIRFIGPTQFAPGTWYGVELDQSVGKNNGSVGGVRYFECAMGHGIFAPLNRIQRLPSISRSATPQCSRAASSGLRNASMTGSLYGSGTSGGLRLDKPAHRLAWSTTTSPMVGRAVVGRPSLPQELINALHAAGHTPKEIKDPPVFYLCEGMQVLCAGEMGIVRYIGPITFAEGIWLGVELRKPRGRHDGSVAGKRYFTCRPGHGLLVRPSRVFCRGINAIDLLPPPLAAMERELSEKRLIKTTSTSTSTDSTPQ</sequence>
<dbReference type="PANTHER" id="PTHR18916">
    <property type="entry name" value="DYNACTIN 1-RELATED MICROTUBULE-BINDING"/>
    <property type="match status" value="1"/>
</dbReference>
<dbReference type="PANTHER" id="PTHR18916:SF88">
    <property type="entry name" value="CAP-GLY DOMAIN-CONTAINING PROTEIN"/>
    <property type="match status" value="1"/>
</dbReference>
<organism evidence="5">
    <name type="scientific">Echinostoma caproni</name>
    <dbReference type="NCBI Taxonomy" id="27848"/>
    <lineage>
        <taxon>Eukaryota</taxon>
        <taxon>Metazoa</taxon>
        <taxon>Spiralia</taxon>
        <taxon>Lophotrochozoa</taxon>
        <taxon>Platyhelminthes</taxon>
        <taxon>Trematoda</taxon>
        <taxon>Digenea</taxon>
        <taxon>Plagiorchiida</taxon>
        <taxon>Echinostomata</taxon>
        <taxon>Echinostomatoidea</taxon>
        <taxon>Echinostomatidae</taxon>
        <taxon>Echinostoma</taxon>
    </lineage>
</organism>
<dbReference type="InterPro" id="IPR000938">
    <property type="entry name" value="CAP-Gly_domain"/>
</dbReference>
<dbReference type="SUPFAM" id="SSF74924">
    <property type="entry name" value="Cap-Gly domain"/>
    <property type="match status" value="3"/>
</dbReference>
<feature type="domain" description="CAP-Gly" evidence="2">
    <location>
        <begin position="457"/>
        <end position="499"/>
    </location>
</feature>
<feature type="region of interest" description="Disordered" evidence="1">
    <location>
        <begin position="186"/>
        <end position="247"/>
    </location>
</feature>
<evidence type="ECO:0000256" key="1">
    <source>
        <dbReference type="SAM" id="MobiDB-lite"/>
    </source>
</evidence>
<dbReference type="WBParaSite" id="ECPE_0000535001-mRNA-1">
    <property type="protein sequence ID" value="ECPE_0000535001-mRNA-1"/>
    <property type="gene ID" value="ECPE_0000535001"/>
</dbReference>
<evidence type="ECO:0000313" key="5">
    <source>
        <dbReference type="WBParaSite" id="ECPE_0000535001-mRNA-1"/>
    </source>
</evidence>
<dbReference type="AlphaFoldDB" id="A0A183AEF2"/>
<dbReference type="InterPro" id="IPR036859">
    <property type="entry name" value="CAP-Gly_dom_sf"/>
</dbReference>
<feature type="domain" description="CAP-Gly" evidence="2">
    <location>
        <begin position="297"/>
        <end position="339"/>
    </location>
</feature>
<evidence type="ECO:0000313" key="4">
    <source>
        <dbReference type="Proteomes" id="UP000272942"/>
    </source>
</evidence>
<keyword evidence="4" id="KW-1185">Reference proteome</keyword>
<dbReference type="SMART" id="SM01052">
    <property type="entry name" value="CAP_GLY"/>
    <property type="match status" value="3"/>
</dbReference>
<accession>A0A183AEF2</accession>
<proteinExistence type="predicted"/>
<dbReference type="Proteomes" id="UP000272942">
    <property type="component" value="Unassembled WGS sequence"/>
</dbReference>
<dbReference type="PROSITE" id="PS50245">
    <property type="entry name" value="CAP_GLY_2"/>
    <property type="match status" value="3"/>
</dbReference>
<evidence type="ECO:0000259" key="2">
    <source>
        <dbReference type="PROSITE" id="PS50245"/>
    </source>
</evidence>
<dbReference type="PROSITE" id="PS00845">
    <property type="entry name" value="CAP_GLY_1"/>
    <property type="match status" value="1"/>
</dbReference>
<reference evidence="3 4" key="2">
    <citation type="submission" date="2018-11" db="EMBL/GenBank/DDBJ databases">
        <authorList>
            <consortium name="Pathogen Informatics"/>
        </authorList>
    </citation>
    <scope>NUCLEOTIDE SEQUENCE [LARGE SCALE GENOMIC DNA]</scope>
    <source>
        <strain evidence="3 4">Egypt</strain>
    </source>
</reference>
<feature type="region of interest" description="Disordered" evidence="1">
    <location>
        <begin position="1"/>
        <end position="70"/>
    </location>
</feature>
<dbReference type="EMBL" id="UZAN01042189">
    <property type="protein sequence ID" value="VDP75250.1"/>
    <property type="molecule type" value="Genomic_DNA"/>
</dbReference>